<organism evidence="1 2">
    <name type="scientific">Tanacetum coccineum</name>
    <dbReference type="NCBI Taxonomy" id="301880"/>
    <lineage>
        <taxon>Eukaryota</taxon>
        <taxon>Viridiplantae</taxon>
        <taxon>Streptophyta</taxon>
        <taxon>Embryophyta</taxon>
        <taxon>Tracheophyta</taxon>
        <taxon>Spermatophyta</taxon>
        <taxon>Magnoliopsida</taxon>
        <taxon>eudicotyledons</taxon>
        <taxon>Gunneridae</taxon>
        <taxon>Pentapetalae</taxon>
        <taxon>asterids</taxon>
        <taxon>campanulids</taxon>
        <taxon>Asterales</taxon>
        <taxon>Asteraceae</taxon>
        <taxon>Asteroideae</taxon>
        <taxon>Anthemideae</taxon>
        <taxon>Anthemidinae</taxon>
        <taxon>Tanacetum</taxon>
    </lineage>
</organism>
<dbReference type="GO" id="GO:0003964">
    <property type="term" value="F:RNA-directed DNA polymerase activity"/>
    <property type="evidence" value="ECO:0007669"/>
    <property type="project" value="UniProtKB-KW"/>
</dbReference>
<sequence length="277" mass="31569">MGIGTRPEEVDATATTMGCSIFSTHFVHLRVKVRCVMSIVNYWDDVVTKVSSRLSKWKLKTLSIAIYGKDGALNSPSSLSKRSPWLDIIREVTILRTKGNNLFDLIRKKVGNGLNTLFWEDPWLDDLALKHKFPRLYALDSYKQITVIKKINHAFMVDTFRRPPRGGVEEEQLGEFSVKSVCQLINDSILPKEEVATRWVKVMSIKINVFAWRVRLDKLSTLLNIFLKGIDILTIVCPLCHASVESGYKYREAWHSGMSKPHALAAMARLLRFKGMT</sequence>
<accession>A0ABQ5EPC3</accession>
<reference evidence="1" key="2">
    <citation type="submission" date="2022-01" db="EMBL/GenBank/DDBJ databases">
        <authorList>
            <person name="Yamashiro T."/>
            <person name="Shiraishi A."/>
            <person name="Satake H."/>
            <person name="Nakayama K."/>
        </authorList>
    </citation>
    <scope>NUCLEOTIDE SEQUENCE</scope>
</reference>
<evidence type="ECO:0000313" key="2">
    <source>
        <dbReference type="Proteomes" id="UP001151760"/>
    </source>
</evidence>
<evidence type="ECO:0000313" key="1">
    <source>
        <dbReference type="EMBL" id="GJT52612.1"/>
    </source>
</evidence>
<keyword evidence="1" id="KW-0548">Nucleotidyltransferase</keyword>
<keyword evidence="2" id="KW-1185">Reference proteome</keyword>
<name>A0ABQ5EPC3_9ASTR</name>
<dbReference type="PANTHER" id="PTHR36617:SF5">
    <property type="entry name" value="OS05G0421675 PROTEIN"/>
    <property type="match status" value="1"/>
</dbReference>
<comment type="caution">
    <text evidence="1">The sequence shown here is derived from an EMBL/GenBank/DDBJ whole genome shotgun (WGS) entry which is preliminary data.</text>
</comment>
<keyword evidence="1" id="KW-0808">Transferase</keyword>
<keyword evidence="1" id="KW-0695">RNA-directed DNA polymerase</keyword>
<protein>
    <submittedName>
        <fullName evidence="1">RNA-directed DNA polymerase, eukaryota, reverse transcriptase zinc-binding domain protein</fullName>
    </submittedName>
</protein>
<dbReference type="Proteomes" id="UP001151760">
    <property type="component" value="Unassembled WGS sequence"/>
</dbReference>
<proteinExistence type="predicted"/>
<dbReference type="EMBL" id="BQNB010016512">
    <property type="protein sequence ID" value="GJT52612.1"/>
    <property type="molecule type" value="Genomic_DNA"/>
</dbReference>
<dbReference type="PANTHER" id="PTHR36617">
    <property type="entry name" value="PROTEIN, PUTATIVE-RELATED"/>
    <property type="match status" value="1"/>
</dbReference>
<reference evidence="1" key="1">
    <citation type="journal article" date="2022" name="Int. J. Mol. Sci.">
        <title>Draft Genome of Tanacetum Coccineum: Genomic Comparison of Closely Related Tanacetum-Family Plants.</title>
        <authorList>
            <person name="Yamashiro T."/>
            <person name="Shiraishi A."/>
            <person name="Nakayama K."/>
            <person name="Satake H."/>
        </authorList>
    </citation>
    <scope>NUCLEOTIDE SEQUENCE</scope>
</reference>
<gene>
    <name evidence="1" type="ORF">Tco_0978769</name>
</gene>